<keyword evidence="7 17" id="KW-0812">Transmembrane</keyword>
<evidence type="ECO:0000256" key="7">
    <source>
        <dbReference type="ARBA" id="ARBA00022692"/>
    </source>
</evidence>
<dbReference type="SUPFAM" id="SSF158472">
    <property type="entry name" value="HAMP domain-like"/>
    <property type="match status" value="1"/>
</dbReference>
<dbReference type="PRINTS" id="PR00344">
    <property type="entry name" value="BCTRLSENSOR"/>
</dbReference>
<dbReference type="Gene3D" id="3.30.565.10">
    <property type="entry name" value="Histidine kinase-like ATPase, C-terminal domain"/>
    <property type="match status" value="1"/>
</dbReference>
<evidence type="ECO:0000256" key="11">
    <source>
        <dbReference type="ARBA" id="ARBA00022989"/>
    </source>
</evidence>
<dbReference type="SMART" id="SM00387">
    <property type="entry name" value="HATPase_c"/>
    <property type="match status" value="1"/>
</dbReference>
<dbReference type="SMART" id="SM00304">
    <property type="entry name" value="HAMP"/>
    <property type="match status" value="1"/>
</dbReference>
<evidence type="ECO:0000256" key="14">
    <source>
        <dbReference type="ARBA" id="ARBA00023136"/>
    </source>
</evidence>
<evidence type="ECO:0000259" key="18">
    <source>
        <dbReference type="PROSITE" id="PS50109"/>
    </source>
</evidence>
<evidence type="ECO:0000313" key="21">
    <source>
        <dbReference type="Proteomes" id="UP001519288"/>
    </source>
</evidence>
<dbReference type="InterPro" id="IPR004358">
    <property type="entry name" value="Sig_transdc_His_kin-like_C"/>
</dbReference>
<gene>
    <name evidence="20" type="ORF">J2Z69_000695</name>
</gene>
<feature type="transmembrane region" description="Helical" evidence="17">
    <location>
        <begin position="7"/>
        <end position="31"/>
    </location>
</feature>
<accession>A0ABS4JFE0</accession>
<name>A0ABS4JFE0_9BACL</name>
<evidence type="ECO:0000256" key="15">
    <source>
        <dbReference type="ARBA" id="ARBA00037219"/>
    </source>
</evidence>
<comment type="caution">
    <text evidence="20">The sequence shown here is derived from an EMBL/GenBank/DDBJ whole genome shotgun (WGS) entry which is preliminary data.</text>
</comment>
<dbReference type="PANTHER" id="PTHR45528:SF11">
    <property type="entry name" value="HISTIDINE KINASE"/>
    <property type="match status" value="1"/>
</dbReference>
<keyword evidence="14 17" id="KW-0472">Membrane</keyword>
<keyword evidence="10" id="KW-0067">ATP-binding</keyword>
<dbReference type="InterPro" id="IPR050398">
    <property type="entry name" value="HssS/ArlS-like"/>
</dbReference>
<evidence type="ECO:0000256" key="4">
    <source>
        <dbReference type="ARBA" id="ARBA00022475"/>
    </source>
</evidence>
<dbReference type="RefSeq" id="WP_209859136.1">
    <property type="nucleotide sequence ID" value="NZ_JAGGLD010000001.1"/>
</dbReference>
<keyword evidence="21" id="KW-1185">Reference proteome</keyword>
<dbReference type="EC" id="2.7.13.3" evidence="3"/>
<dbReference type="Proteomes" id="UP001519288">
    <property type="component" value="Unassembled WGS sequence"/>
</dbReference>
<keyword evidence="9 20" id="KW-0418">Kinase</keyword>
<dbReference type="Gene3D" id="6.10.340.10">
    <property type="match status" value="1"/>
</dbReference>
<dbReference type="EMBL" id="JAGGLD010000001">
    <property type="protein sequence ID" value="MBP1999676.1"/>
    <property type="molecule type" value="Genomic_DNA"/>
</dbReference>
<evidence type="ECO:0000256" key="9">
    <source>
        <dbReference type="ARBA" id="ARBA00022777"/>
    </source>
</evidence>
<dbReference type="PROSITE" id="PS50885">
    <property type="entry name" value="HAMP"/>
    <property type="match status" value="1"/>
</dbReference>
<keyword evidence="12" id="KW-0902">Two-component regulatory system</keyword>
<feature type="domain" description="HAMP" evidence="19">
    <location>
        <begin position="184"/>
        <end position="236"/>
    </location>
</feature>
<evidence type="ECO:0000256" key="16">
    <source>
        <dbReference type="ARBA" id="ARBA00040841"/>
    </source>
</evidence>
<keyword evidence="8" id="KW-0547">Nucleotide-binding</keyword>
<feature type="domain" description="Histidine kinase" evidence="18">
    <location>
        <begin position="244"/>
        <end position="460"/>
    </location>
</feature>
<keyword evidence="4" id="KW-1003">Cell membrane</keyword>
<comment type="catalytic activity">
    <reaction evidence="1">
        <text>ATP + protein L-histidine = ADP + protein N-phospho-L-histidine.</text>
        <dbReference type="EC" id="2.7.13.3"/>
    </reaction>
</comment>
<dbReference type="PANTHER" id="PTHR45528">
    <property type="entry name" value="SENSOR HISTIDINE KINASE CPXA"/>
    <property type="match status" value="1"/>
</dbReference>
<evidence type="ECO:0000256" key="17">
    <source>
        <dbReference type="SAM" id="Phobius"/>
    </source>
</evidence>
<dbReference type="SUPFAM" id="SSF55874">
    <property type="entry name" value="ATPase domain of HSP90 chaperone/DNA topoisomerase II/histidine kinase"/>
    <property type="match status" value="1"/>
</dbReference>
<dbReference type="CDD" id="cd00082">
    <property type="entry name" value="HisKA"/>
    <property type="match status" value="1"/>
</dbReference>
<evidence type="ECO:0000256" key="3">
    <source>
        <dbReference type="ARBA" id="ARBA00012438"/>
    </source>
</evidence>
<evidence type="ECO:0000313" key="20">
    <source>
        <dbReference type="EMBL" id="MBP1999676.1"/>
    </source>
</evidence>
<evidence type="ECO:0000256" key="5">
    <source>
        <dbReference type="ARBA" id="ARBA00022553"/>
    </source>
</evidence>
<sequence>MKSLYSRVFWITVATVIVSSLLGFLLSNIYYHVKLKPFNDEKLVKVAGSIQTFAEQHQNVAEPYLKSVADSGYEIFMTDGLRHEQYYGGAFRERDLTAEAIQQVLKGTIYHGVGQFPNKLFVTGFFDNRLSNTIGVPLMLEGKAYALFIRPDVLLQFGELRIFFALILGFAVLFSILFFLLSTRYLVKPITKLTEATKRIAQGQYNLALPGRRRDEIGQLAANFTIMSKDLERVEQSRQEFVSNVSHEIQSPLTSIQGFAQALNRPEITPDEYSHYASIITEEARHLSLLSKQLLQLSSLDQAAHQLVMKSFKLRPQLRQIVQALEWQLSEKSLSITIEIPEDMCVCGDEVLLSQVWTNLLSNAVKYIPEGRSIRINGSEAERMSIIEVADTGEGIDEEQQKRLFDRFYKGDASRERASGSAGLGLSIVKKIIQLHEGTIEVKSRVGYGTTFIIKLPMLKPN</sequence>
<dbReference type="Pfam" id="PF02518">
    <property type="entry name" value="HATPase_c"/>
    <property type="match status" value="1"/>
</dbReference>
<dbReference type="InterPro" id="IPR003661">
    <property type="entry name" value="HisK_dim/P_dom"/>
</dbReference>
<dbReference type="Gene3D" id="1.10.287.130">
    <property type="match status" value="1"/>
</dbReference>
<dbReference type="SMART" id="SM00388">
    <property type="entry name" value="HisKA"/>
    <property type="match status" value="1"/>
</dbReference>
<comment type="function">
    <text evidence="15">Member of the two-component regulatory system HssS/HssR involved in intracellular heme homeostasis and tempering of staphylococcal virulence. HssS functions as a heme sensor histidine kinase which is autophosphorylated at a histidine residue and transfers its phosphate group to an aspartate residue of HssR. HssR/HssS activates the expression of hrtAB, an efflux pump, in response to extracellular heme, hemin, hemoglobin or blood.</text>
</comment>
<evidence type="ECO:0000256" key="10">
    <source>
        <dbReference type="ARBA" id="ARBA00022840"/>
    </source>
</evidence>
<reference evidence="20 21" key="1">
    <citation type="submission" date="2021-03" db="EMBL/GenBank/DDBJ databases">
        <title>Genomic Encyclopedia of Type Strains, Phase IV (KMG-IV): sequencing the most valuable type-strain genomes for metagenomic binning, comparative biology and taxonomic classification.</title>
        <authorList>
            <person name="Goeker M."/>
        </authorList>
    </citation>
    <scope>NUCLEOTIDE SEQUENCE [LARGE SCALE GENOMIC DNA]</scope>
    <source>
        <strain evidence="20 21">DSM 26806</strain>
    </source>
</reference>
<evidence type="ECO:0000256" key="2">
    <source>
        <dbReference type="ARBA" id="ARBA00004651"/>
    </source>
</evidence>
<evidence type="ECO:0000256" key="8">
    <source>
        <dbReference type="ARBA" id="ARBA00022741"/>
    </source>
</evidence>
<dbReference type="Pfam" id="PF00672">
    <property type="entry name" value="HAMP"/>
    <property type="match status" value="1"/>
</dbReference>
<keyword evidence="11 17" id="KW-1133">Transmembrane helix</keyword>
<evidence type="ECO:0000256" key="1">
    <source>
        <dbReference type="ARBA" id="ARBA00000085"/>
    </source>
</evidence>
<protein>
    <recommendedName>
        <fullName evidence="16">Heme sensor protein HssS</fullName>
        <ecNumber evidence="3">2.7.13.3</ecNumber>
    </recommendedName>
</protein>
<dbReference type="PROSITE" id="PS50109">
    <property type="entry name" value="HIS_KIN"/>
    <property type="match status" value="1"/>
</dbReference>
<dbReference type="GO" id="GO:0016301">
    <property type="term" value="F:kinase activity"/>
    <property type="evidence" value="ECO:0007669"/>
    <property type="project" value="UniProtKB-KW"/>
</dbReference>
<dbReference type="InterPro" id="IPR036097">
    <property type="entry name" value="HisK_dim/P_sf"/>
</dbReference>
<dbReference type="CDD" id="cd06225">
    <property type="entry name" value="HAMP"/>
    <property type="match status" value="1"/>
</dbReference>
<dbReference type="InterPro" id="IPR005467">
    <property type="entry name" value="His_kinase_dom"/>
</dbReference>
<feature type="transmembrane region" description="Helical" evidence="17">
    <location>
        <begin position="162"/>
        <end position="182"/>
    </location>
</feature>
<keyword evidence="5" id="KW-0597">Phosphoprotein</keyword>
<dbReference type="SUPFAM" id="SSF47384">
    <property type="entry name" value="Homodimeric domain of signal transducing histidine kinase"/>
    <property type="match status" value="1"/>
</dbReference>
<comment type="subcellular location">
    <subcellularLocation>
        <location evidence="2">Cell membrane</location>
        <topology evidence="2">Multi-pass membrane protein</topology>
    </subcellularLocation>
</comment>
<dbReference type="InterPro" id="IPR003594">
    <property type="entry name" value="HATPase_dom"/>
</dbReference>
<evidence type="ECO:0000256" key="12">
    <source>
        <dbReference type="ARBA" id="ARBA00023012"/>
    </source>
</evidence>
<proteinExistence type="predicted"/>
<organism evidence="20 21">
    <name type="scientific">Paenibacillus shirakamiensis</name>
    <dbReference type="NCBI Taxonomy" id="1265935"/>
    <lineage>
        <taxon>Bacteria</taxon>
        <taxon>Bacillati</taxon>
        <taxon>Bacillota</taxon>
        <taxon>Bacilli</taxon>
        <taxon>Bacillales</taxon>
        <taxon>Paenibacillaceae</taxon>
        <taxon>Paenibacillus</taxon>
    </lineage>
</organism>
<dbReference type="InterPro" id="IPR003660">
    <property type="entry name" value="HAMP_dom"/>
</dbReference>
<evidence type="ECO:0000259" key="19">
    <source>
        <dbReference type="PROSITE" id="PS50885"/>
    </source>
</evidence>
<evidence type="ECO:0000256" key="13">
    <source>
        <dbReference type="ARBA" id="ARBA00023026"/>
    </source>
</evidence>
<keyword evidence="13" id="KW-0843">Virulence</keyword>
<evidence type="ECO:0000256" key="6">
    <source>
        <dbReference type="ARBA" id="ARBA00022679"/>
    </source>
</evidence>
<keyword evidence="6" id="KW-0808">Transferase</keyword>
<dbReference type="InterPro" id="IPR036890">
    <property type="entry name" value="HATPase_C_sf"/>
</dbReference>
<dbReference type="Pfam" id="PF00512">
    <property type="entry name" value="HisKA"/>
    <property type="match status" value="1"/>
</dbReference>